<dbReference type="PANTHER" id="PTHR42695">
    <property type="entry name" value="GLUTAMINE AMIDOTRANSFERASE YLR126C-RELATED"/>
    <property type="match status" value="1"/>
</dbReference>
<keyword evidence="3" id="KW-1185">Reference proteome</keyword>
<protein>
    <submittedName>
        <fullName evidence="2">Glutamine amidotransferase class-I</fullName>
        <ecNumber evidence="2">6.3.5.2</ecNumber>
    </submittedName>
</protein>
<name>A0A0E3SBK1_9EURY</name>
<dbReference type="InterPro" id="IPR029062">
    <property type="entry name" value="Class_I_gatase-like"/>
</dbReference>
<dbReference type="PROSITE" id="PS51273">
    <property type="entry name" value="GATASE_TYPE_1"/>
    <property type="match status" value="1"/>
</dbReference>
<evidence type="ECO:0000313" key="2">
    <source>
        <dbReference type="EMBL" id="AKB78231.1"/>
    </source>
</evidence>
<dbReference type="SUPFAM" id="SSF52317">
    <property type="entry name" value="Class I glutamine amidotransferase-like"/>
    <property type="match status" value="1"/>
</dbReference>
<dbReference type="PANTHER" id="PTHR42695:SF5">
    <property type="entry name" value="GLUTAMINE AMIDOTRANSFERASE YLR126C-RELATED"/>
    <property type="match status" value="1"/>
</dbReference>
<sequence length="233" mass="26671">MRIHVLQHSALNTLGSIEEYARTKNYPLESTRFYKITNPPALDSFDLLIIMGGPMGIYDYEENPWLKDEKNFIKQAIDAGKSVLGICLGAQLLADVLGARVYENGHREMGWFPIKAAAVKYKQEFLKGLPEEITVFHWHSRTFDLPEGAVHLFRSEGCENQGFVYGGRVVALQFHPEVTYERIKNMIGRFGNEMGNGPFIQKKEEMIGQEEYLAGTKEFMFTVLDRFEKIIHS</sequence>
<dbReference type="HOGENOM" id="CLU_054974_3_3_2"/>
<dbReference type="STRING" id="1434110.MSHOH_1748"/>
<dbReference type="Gene3D" id="3.40.50.880">
    <property type="match status" value="1"/>
</dbReference>
<dbReference type="RefSeq" id="WP_048139137.1">
    <property type="nucleotide sequence ID" value="NZ_CP009516.1"/>
</dbReference>
<dbReference type="GeneID" id="24830967"/>
<dbReference type="CDD" id="cd01741">
    <property type="entry name" value="GATase1_1"/>
    <property type="match status" value="1"/>
</dbReference>
<gene>
    <name evidence="2" type="ORF">MSHOH_1748</name>
</gene>
<evidence type="ECO:0000259" key="1">
    <source>
        <dbReference type="Pfam" id="PF00117"/>
    </source>
</evidence>
<dbReference type="EC" id="6.3.5.2" evidence="2"/>
<organism evidence="2 3">
    <name type="scientific">Methanosarcina horonobensis HB-1 = JCM 15518</name>
    <dbReference type="NCBI Taxonomy" id="1434110"/>
    <lineage>
        <taxon>Archaea</taxon>
        <taxon>Methanobacteriati</taxon>
        <taxon>Methanobacteriota</taxon>
        <taxon>Stenosarchaea group</taxon>
        <taxon>Methanomicrobia</taxon>
        <taxon>Methanosarcinales</taxon>
        <taxon>Methanosarcinaceae</taxon>
        <taxon>Methanosarcina</taxon>
    </lineage>
</organism>
<evidence type="ECO:0000313" key="3">
    <source>
        <dbReference type="Proteomes" id="UP000033101"/>
    </source>
</evidence>
<dbReference type="FunFam" id="3.40.50.880:FF:000033">
    <property type="entry name" value="Glutamine amidotransferase class-I"/>
    <property type="match status" value="1"/>
</dbReference>
<dbReference type="GO" id="GO:0005829">
    <property type="term" value="C:cytosol"/>
    <property type="evidence" value="ECO:0007669"/>
    <property type="project" value="TreeGrafter"/>
</dbReference>
<feature type="domain" description="Glutamine amidotransferase" evidence="1">
    <location>
        <begin position="30"/>
        <end position="183"/>
    </location>
</feature>
<keyword evidence="2" id="KW-0315">Glutamine amidotransferase</keyword>
<dbReference type="PATRIC" id="fig|1434110.4.peg.2214"/>
<reference evidence="2 3" key="1">
    <citation type="submission" date="2014-07" db="EMBL/GenBank/DDBJ databases">
        <title>Methanogenic archaea and the global carbon cycle.</title>
        <authorList>
            <person name="Henriksen J.R."/>
            <person name="Luke J."/>
            <person name="Reinhart S."/>
            <person name="Benedict M.N."/>
            <person name="Youngblut N.D."/>
            <person name="Metcalf M.E."/>
            <person name="Whitaker R.J."/>
            <person name="Metcalf W.W."/>
        </authorList>
    </citation>
    <scope>NUCLEOTIDE SEQUENCE [LARGE SCALE GENOMIC DNA]</scope>
    <source>
        <strain evidence="2 3">HB-1</strain>
    </source>
</reference>
<dbReference type="AlphaFoldDB" id="A0A0E3SBK1"/>
<dbReference type="GO" id="GO:0003922">
    <property type="term" value="F:GMP synthase (glutamine-hydrolyzing) activity"/>
    <property type="evidence" value="ECO:0007669"/>
    <property type="project" value="UniProtKB-EC"/>
</dbReference>
<dbReference type="GO" id="GO:0016740">
    <property type="term" value="F:transferase activity"/>
    <property type="evidence" value="ECO:0007669"/>
    <property type="project" value="UniProtKB-KW"/>
</dbReference>
<dbReference type="InterPro" id="IPR044992">
    <property type="entry name" value="ChyE-like"/>
</dbReference>
<keyword evidence="2" id="KW-0808">Transferase</keyword>
<dbReference type="InterPro" id="IPR017926">
    <property type="entry name" value="GATASE"/>
</dbReference>
<dbReference type="Proteomes" id="UP000033101">
    <property type="component" value="Chromosome"/>
</dbReference>
<dbReference type="Pfam" id="PF00117">
    <property type="entry name" value="GATase"/>
    <property type="match status" value="1"/>
</dbReference>
<keyword evidence="2" id="KW-0436">Ligase</keyword>
<dbReference type="EMBL" id="CP009516">
    <property type="protein sequence ID" value="AKB78231.1"/>
    <property type="molecule type" value="Genomic_DNA"/>
</dbReference>
<dbReference type="KEGG" id="mhor:MSHOH_1748"/>
<accession>A0A0E3SBK1</accession>
<proteinExistence type="predicted"/>
<dbReference type="OrthoDB" id="7388at2157"/>